<gene>
    <name evidence="1" type="ORF">MBCUT_11160</name>
</gene>
<organism evidence="1 2">
    <name type="scientific">Methanobrevibacter cuticularis</name>
    <dbReference type="NCBI Taxonomy" id="47311"/>
    <lineage>
        <taxon>Archaea</taxon>
        <taxon>Methanobacteriati</taxon>
        <taxon>Methanobacteriota</taxon>
        <taxon>Methanomada group</taxon>
        <taxon>Methanobacteria</taxon>
        <taxon>Methanobacteriales</taxon>
        <taxon>Methanobacteriaceae</taxon>
        <taxon>Methanobrevibacter</taxon>
    </lineage>
</organism>
<sequence>MEIHRNGVKYEFLIRLASQNDKLICFGGSGRVNQKKHDLPFFQRHSWQSSFEESVIYFADPTFYIDSKLVAGWFMGTKDDWYLKTICEIIKKITENRNIDYENILHYGTSSSGFAAVMLATMIKGSTALVGNFNSDIFKVHLQSTIDNLKKFCFDGLDEDTIVEKYGYRVNVVELFKKMDYIPPIIYHVNANSDVDLIGQCIPFIESLGKENIKSFENDVEIIICHDDWGHKSRVTFIEAYPLIRLVLERKIYKYYTSSRMQPISYKEINKYKQQMEKLRNVAKKQAKTIKKFESWKLFKFYNKIIEMKHSFCKLSKRFKK</sequence>
<protein>
    <submittedName>
        <fullName evidence="1">Uncharacterized protein</fullName>
    </submittedName>
</protein>
<dbReference type="PATRIC" id="fig|47311.3.peg.1228"/>
<comment type="caution">
    <text evidence="1">The sequence shown here is derived from an EMBL/GenBank/DDBJ whole genome shotgun (WGS) entry which is preliminary data.</text>
</comment>
<evidence type="ECO:0000313" key="2">
    <source>
        <dbReference type="Proteomes" id="UP000077275"/>
    </source>
</evidence>
<dbReference type="OrthoDB" id="71470at2157"/>
<reference evidence="1 2" key="1">
    <citation type="submission" date="2016-04" db="EMBL/GenBank/DDBJ databases">
        <title>Genome sequence of Methanobrevibacter cuticularis DSM 11139.</title>
        <authorList>
            <person name="Poehlein A."/>
            <person name="Seedorf H."/>
            <person name="Daniel R."/>
        </authorList>
    </citation>
    <scope>NUCLEOTIDE SEQUENCE [LARGE SCALE GENOMIC DNA]</scope>
    <source>
        <strain evidence="1 2">DSM 11139</strain>
    </source>
</reference>
<keyword evidence="2" id="KW-1185">Reference proteome</keyword>
<accession>A0A166DWU4</accession>
<proteinExistence type="predicted"/>
<dbReference type="STRING" id="47311.MBCUT_11160"/>
<dbReference type="AlphaFoldDB" id="A0A166DWU4"/>
<name>A0A166DWU4_9EURY</name>
<dbReference type="RefSeq" id="WP_067259706.1">
    <property type="nucleotide sequence ID" value="NZ_LWMW01000101.1"/>
</dbReference>
<evidence type="ECO:0000313" key="1">
    <source>
        <dbReference type="EMBL" id="KZX16035.1"/>
    </source>
</evidence>
<dbReference type="Proteomes" id="UP000077275">
    <property type="component" value="Unassembled WGS sequence"/>
</dbReference>
<dbReference type="EMBL" id="LWMW01000101">
    <property type="protein sequence ID" value="KZX16035.1"/>
    <property type="molecule type" value="Genomic_DNA"/>
</dbReference>